<dbReference type="SUPFAM" id="SSF103473">
    <property type="entry name" value="MFS general substrate transporter"/>
    <property type="match status" value="1"/>
</dbReference>
<evidence type="ECO:0000256" key="2">
    <source>
        <dbReference type="ARBA" id="ARBA00010992"/>
    </source>
</evidence>
<feature type="transmembrane region" description="Helical" evidence="10">
    <location>
        <begin position="162"/>
        <end position="183"/>
    </location>
</feature>
<dbReference type="NCBIfam" id="TIGR00879">
    <property type="entry name" value="SP"/>
    <property type="match status" value="1"/>
</dbReference>
<proteinExistence type="inferred from homology"/>
<evidence type="ECO:0000256" key="7">
    <source>
        <dbReference type="ARBA" id="ARBA00022989"/>
    </source>
</evidence>
<dbReference type="PROSITE" id="PS00217">
    <property type="entry name" value="SUGAR_TRANSPORT_2"/>
    <property type="match status" value="1"/>
</dbReference>
<keyword evidence="8 10" id="KW-0472">Membrane</keyword>
<feature type="transmembrane region" description="Helical" evidence="10">
    <location>
        <begin position="243"/>
        <end position="266"/>
    </location>
</feature>
<evidence type="ECO:0000259" key="11">
    <source>
        <dbReference type="PROSITE" id="PS50850"/>
    </source>
</evidence>
<protein>
    <submittedName>
        <fullName evidence="12">D-xylose proton symporter</fullName>
    </submittedName>
</protein>
<dbReference type="PANTHER" id="PTHR48020">
    <property type="entry name" value="PROTON MYO-INOSITOL COTRANSPORTER"/>
    <property type="match status" value="1"/>
</dbReference>
<comment type="caution">
    <text evidence="12">The sequence shown here is derived from an EMBL/GenBank/DDBJ whole genome shotgun (WGS) entry which is preliminary data.</text>
</comment>
<evidence type="ECO:0000256" key="1">
    <source>
        <dbReference type="ARBA" id="ARBA00004651"/>
    </source>
</evidence>
<dbReference type="InterPro" id="IPR005829">
    <property type="entry name" value="Sugar_transporter_CS"/>
</dbReference>
<dbReference type="RefSeq" id="WP_082642793.1">
    <property type="nucleotide sequence ID" value="NZ_CAAAII010000008.1"/>
</dbReference>
<dbReference type="PRINTS" id="PR00171">
    <property type="entry name" value="SUGRTRNSPORT"/>
</dbReference>
<feature type="transmembrane region" description="Helical" evidence="10">
    <location>
        <begin position="311"/>
        <end position="330"/>
    </location>
</feature>
<dbReference type="PANTHER" id="PTHR48020:SF12">
    <property type="entry name" value="PROTON MYO-INOSITOL COTRANSPORTER"/>
    <property type="match status" value="1"/>
</dbReference>
<feature type="transmembrane region" description="Helical" evidence="10">
    <location>
        <begin position="75"/>
        <end position="93"/>
    </location>
</feature>
<organism evidence="12 13">
    <name type="scientific">Legionella spiritensis</name>
    <dbReference type="NCBI Taxonomy" id="452"/>
    <lineage>
        <taxon>Bacteria</taxon>
        <taxon>Pseudomonadati</taxon>
        <taxon>Pseudomonadota</taxon>
        <taxon>Gammaproteobacteria</taxon>
        <taxon>Legionellales</taxon>
        <taxon>Legionellaceae</taxon>
        <taxon>Legionella</taxon>
    </lineage>
</organism>
<feature type="transmembrane region" description="Helical" evidence="10">
    <location>
        <begin position="278"/>
        <end position="299"/>
    </location>
</feature>
<keyword evidence="5" id="KW-0762">Sugar transport</keyword>
<comment type="subcellular location">
    <subcellularLocation>
        <location evidence="1">Cell membrane</location>
        <topology evidence="1">Multi-pass membrane protein</topology>
    </subcellularLocation>
</comment>
<dbReference type="InterPro" id="IPR020846">
    <property type="entry name" value="MFS_dom"/>
</dbReference>
<dbReference type="GO" id="GO:0005886">
    <property type="term" value="C:plasma membrane"/>
    <property type="evidence" value="ECO:0007669"/>
    <property type="project" value="UniProtKB-SubCell"/>
</dbReference>
<dbReference type="AlphaFoldDB" id="A0A0W0YYI9"/>
<keyword evidence="3 9" id="KW-0813">Transport</keyword>
<dbReference type="Gene3D" id="1.20.1250.20">
    <property type="entry name" value="MFS general substrate transporter like domains"/>
    <property type="match status" value="1"/>
</dbReference>
<sequence>MAWLVAIIGSLAGFLFGYDEGIIAGSLDLVTRHFALTHTNIGVMASALPFGALFGSMIIGALLGTRFAKRFGRRSLLSFAGALFLFGAMGAAFSDTTAVLILSRFILGLAIGIASVTTPLYLAETAPVQLRGAMVAIYQLAITIGIVCAYTVNYVLIEQQAWRAMFASSAVPALMLVLGILFLPESPRWLCSVGKRDAAARALTALRKGQTIDEELQHIETTLANEPKHTNWRSLFKKPLLPVLMLGMILFCLQQLSGINVIIYFAPDIFKNLGFANTTGQILATMGIGLVNVLVTILAIYCMDKVGRRKLLLIGFSGAFISLAALSLFSSFHMSLLAYLSVACLTVYIFSFAISIGPVPHIAMSEIFPLHVRGAGMGMSAMSNWSFNTLMIFSFPLLHKMAGIEYTFALYALICLIGLAYTYYFMPETKNLSLESIEDYLMSGKPLRSLGRTGTTDQSYQSPVQASHDVDVIYNT</sequence>
<feature type="transmembrane region" description="Helical" evidence="10">
    <location>
        <begin position="408"/>
        <end position="426"/>
    </location>
</feature>
<dbReference type="InterPro" id="IPR003663">
    <property type="entry name" value="Sugar/inositol_transpt"/>
</dbReference>
<feature type="domain" description="Major facilitator superfamily (MFS) profile" evidence="11">
    <location>
        <begin position="5"/>
        <end position="430"/>
    </location>
</feature>
<evidence type="ECO:0000313" key="12">
    <source>
        <dbReference type="EMBL" id="KTD61978.1"/>
    </source>
</evidence>
<dbReference type="PROSITE" id="PS00216">
    <property type="entry name" value="SUGAR_TRANSPORT_1"/>
    <property type="match status" value="1"/>
</dbReference>
<feature type="transmembrane region" description="Helical" evidence="10">
    <location>
        <begin position="41"/>
        <end position="63"/>
    </location>
</feature>
<feature type="transmembrane region" description="Helical" evidence="10">
    <location>
        <begin position="99"/>
        <end position="123"/>
    </location>
</feature>
<evidence type="ECO:0000256" key="4">
    <source>
        <dbReference type="ARBA" id="ARBA00022475"/>
    </source>
</evidence>
<dbReference type="FunFam" id="1.20.1250.20:FF:000218">
    <property type="entry name" value="facilitated trehalose transporter Tret1"/>
    <property type="match status" value="1"/>
</dbReference>
<gene>
    <name evidence="12" type="primary">ywtG</name>
    <name evidence="12" type="ORF">Lspi_1828</name>
</gene>
<evidence type="ECO:0000256" key="9">
    <source>
        <dbReference type="RuleBase" id="RU003346"/>
    </source>
</evidence>
<dbReference type="Proteomes" id="UP000054877">
    <property type="component" value="Unassembled WGS sequence"/>
</dbReference>
<evidence type="ECO:0000256" key="3">
    <source>
        <dbReference type="ARBA" id="ARBA00022448"/>
    </source>
</evidence>
<feature type="transmembrane region" description="Helical" evidence="10">
    <location>
        <begin position="135"/>
        <end position="156"/>
    </location>
</feature>
<dbReference type="InterPro" id="IPR036259">
    <property type="entry name" value="MFS_trans_sf"/>
</dbReference>
<keyword evidence="6 10" id="KW-0812">Transmembrane</keyword>
<keyword evidence="13" id="KW-1185">Reference proteome</keyword>
<dbReference type="Pfam" id="PF00083">
    <property type="entry name" value="Sugar_tr"/>
    <property type="match status" value="1"/>
</dbReference>
<evidence type="ECO:0000256" key="5">
    <source>
        <dbReference type="ARBA" id="ARBA00022597"/>
    </source>
</evidence>
<dbReference type="STRING" id="452.Lspi_1828"/>
<dbReference type="OrthoDB" id="5368493at2"/>
<dbReference type="EMBL" id="LNYX01000030">
    <property type="protein sequence ID" value="KTD61978.1"/>
    <property type="molecule type" value="Genomic_DNA"/>
</dbReference>
<evidence type="ECO:0000256" key="6">
    <source>
        <dbReference type="ARBA" id="ARBA00022692"/>
    </source>
</evidence>
<evidence type="ECO:0000313" key="13">
    <source>
        <dbReference type="Proteomes" id="UP000054877"/>
    </source>
</evidence>
<comment type="similarity">
    <text evidence="2 9">Belongs to the major facilitator superfamily. Sugar transporter (TC 2.A.1.1) family.</text>
</comment>
<dbReference type="GO" id="GO:0022857">
    <property type="term" value="F:transmembrane transporter activity"/>
    <property type="evidence" value="ECO:0007669"/>
    <property type="project" value="InterPro"/>
</dbReference>
<name>A0A0W0YYI9_LEGSP</name>
<reference evidence="12 13" key="1">
    <citation type="submission" date="2015-11" db="EMBL/GenBank/DDBJ databases">
        <title>Genomic analysis of 38 Legionella species identifies large and diverse effector repertoires.</title>
        <authorList>
            <person name="Burstein D."/>
            <person name="Amaro F."/>
            <person name="Zusman T."/>
            <person name="Lifshitz Z."/>
            <person name="Cohen O."/>
            <person name="Gilbert J.A."/>
            <person name="Pupko T."/>
            <person name="Shuman H.A."/>
            <person name="Segal G."/>
        </authorList>
    </citation>
    <scope>NUCLEOTIDE SEQUENCE [LARGE SCALE GENOMIC DNA]</scope>
    <source>
        <strain evidence="12 13">Mt.St.Helens-9</strain>
    </source>
</reference>
<dbReference type="InterPro" id="IPR050814">
    <property type="entry name" value="Myo-inositol_Transporter"/>
</dbReference>
<accession>A0A0W0YYI9</accession>
<evidence type="ECO:0000256" key="10">
    <source>
        <dbReference type="SAM" id="Phobius"/>
    </source>
</evidence>
<feature type="transmembrane region" description="Helical" evidence="10">
    <location>
        <begin position="336"/>
        <end position="364"/>
    </location>
</feature>
<keyword evidence="7 10" id="KW-1133">Transmembrane helix</keyword>
<dbReference type="PATRIC" id="fig|452.5.peg.2008"/>
<dbReference type="PROSITE" id="PS50850">
    <property type="entry name" value="MFS"/>
    <property type="match status" value="1"/>
</dbReference>
<keyword evidence="4" id="KW-1003">Cell membrane</keyword>
<evidence type="ECO:0000256" key="8">
    <source>
        <dbReference type="ARBA" id="ARBA00023136"/>
    </source>
</evidence>
<dbReference type="InterPro" id="IPR005828">
    <property type="entry name" value="MFS_sugar_transport-like"/>
</dbReference>